<keyword evidence="3" id="KW-0815">Transposition</keyword>
<keyword evidence="6" id="KW-1185">Reference proteome</keyword>
<dbReference type="GO" id="GO:0003677">
    <property type="term" value="F:DNA binding"/>
    <property type="evidence" value="ECO:0007669"/>
    <property type="project" value="InterPro"/>
</dbReference>
<dbReference type="InterPro" id="IPR013324">
    <property type="entry name" value="RNA_pol_sigma_r3/r4-like"/>
</dbReference>
<reference evidence="5 6" key="1">
    <citation type="submission" date="2019-10" db="EMBL/GenBank/DDBJ databases">
        <title>Genome Sequences from Six Type Strain Members of the Archaeal Family Sulfolobaceae: Acidianus ambivalens, Acidianus infernus, Metallosphaera prunae, Stygiolobus azoricus, Sulfolobus metallicus, and Sulfurisphaera ohwakuensis.</title>
        <authorList>
            <person name="Counts J.A."/>
            <person name="Kelly R.M."/>
        </authorList>
    </citation>
    <scope>NUCLEOTIDE SEQUENCE [LARGE SCALE GENOMIC DNA]</scope>
    <source>
        <strain evidence="5 6">TA-1</strain>
    </source>
</reference>
<evidence type="ECO:0000256" key="3">
    <source>
        <dbReference type="ARBA" id="ARBA00022578"/>
    </source>
</evidence>
<proteinExistence type="inferred from homology"/>
<dbReference type="InterPro" id="IPR005063">
    <property type="entry name" value="Transposase_27"/>
</dbReference>
<accession>A0A650CKW8</accession>
<comment type="function">
    <text evidence="1">Absolutely required for transposition of IS1.</text>
</comment>
<dbReference type="PANTHER" id="PTHR33293:SF1">
    <property type="entry name" value="INSERTION ELEMENT IS1 1 PROTEIN INSB-RELATED"/>
    <property type="match status" value="1"/>
</dbReference>
<dbReference type="PANTHER" id="PTHR33293">
    <property type="entry name" value="INSERTION ELEMENT IS1 1 PROTEIN INSB-RELATED"/>
    <property type="match status" value="1"/>
</dbReference>
<evidence type="ECO:0000313" key="5">
    <source>
        <dbReference type="EMBL" id="QGR18373.1"/>
    </source>
</evidence>
<dbReference type="EMBL" id="CP045484">
    <property type="protein sequence ID" value="QGR18373.1"/>
    <property type="molecule type" value="Genomic_DNA"/>
</dbReference>
<evidence type="ECO:0000256" key="4">
    <source>
        <dbReference type="ARBA" id="ARBA00023172"/>
    </source>
</evidence>
<evidence type="ECO:0000313" key="6">
    <source>
        <dbReference type="Proteomes" id="UP000427373"/>
    </source>
</evidence>
<comment type="similarity">
    <text evidence="2">Belongs to the transposase 27 family.</text>
</comment>
<evidence type="ECO:0000256" key="2">
    <source>
        <dbReference type="ARBA" id="ARBA00008841"/>
    </source>
</evidence>
<dbReference type="Gene3D" id="1.10.10.60">
    <property type="entry name" value="Homeodomain-like"/>
    <property type="match status" value="1"/>
</dbReference>
<dbReference type="AlphaFoldDB" id="A0A650CKW8"/>
<dbReference type="NCBIfam" id="NF033558">
    <property type="entry name" value="transpos_IS1"/>
    <property type="match status" value="1"/>
</dbReference>
<dbReference type="GO" id="GO:0006313">
    <property type="term" value="P:DNA transposition"/>
    <property type="evidence" value="ECO:0007669"/>
    <property type="project" value="InterPro"/>
</dbReference>
<dbReference type="SUPFAM" id="SSF88659">
    <property type="entry name" value="Sigma3 and sigma4 domains of RNA polymerase sigma factors"/>
    <property type="match status" value="1"/>
</dbReference>
<organism evidence="5 6">
    <name type="scientific">Sulfurisphaera ohwakuensis</name>
    <dbReference type="NCBI Taxonomy" id="69656"/>
    <lineage>
        <taxon>Archaea</taxon>
        <taxon>Thermoproteota</taxon>
        <taxon>Thermoprotei</taxon>
        <taxon>Sulfolobales</taxon>
        <taxon>Sulfolobaceae</taxon>
        <taxon>Sulfurisphaera</taxon>
    </lineage>
</organism>
<dbReference type="Proteomes" id="UP000427373">
    <property type="component" value="Chromosome"/>
</dbReference>
<keyword evidence="4" id="KW-0233">DNA recombination</keyword>
<evidence type="ECO:0000256" key="1">
    <source>
        <dbReference type="ARBA" id="ARBA00004091"/>
    </source>
</evidence>
<dbReference type="InterPro" id="IPR051354">
    <property type="entry name" value="Transposase_27_IS1"/>
</dbReference>
<dbReference type="Pfam" id="PF03400">
    <property type="entry name" value="DDE_Tnp_IS1"/>
    <property type="match status" value="1"/>
</dbReference>
<dbReference type="KEGG" id="soh:D1869_00215"/>
<gene>
    <name evidence="5" type="ORF">D1869_00215</name>
</gene>
<protein>
    <submittedName>
        <fullName evidence="5">IS1 family transposase</fullName>
    </submittedName>
</protein>
<dbReference type="GO" id="GO:0004803">
    <property type="term" value="F:transposase activity"/>
    <property type="evidence" value="ECO:0007669"/>
    <property type="project" value="InterPro"/>
</dbReference>
<sequence length="328" mass="38092">MQGLRGLCGGHEMDLVTLAQLILLLLRNLNLKPRKYRLEDLAYAIAAYLLGVQVTRLGIPPSTLYYYTKKLGVKRRREERPQCASCKSNKVIKNGSFKGKTKYKCKTCGKTFYQAYNHKMSKEQKERILKEYLNRMSMRAIAKVEGKPLTTIYSFIRRKGIEAYVHLIVLREQLKAFTAKFTVIDESWSYLRARRGPKRIDLWIWNALVDGVPLSITGNRDHRTFNYLLNSLPKSEVYYTDGYPVYQVLNNHIAGKEYTYTVESHNSYCRAHLARLARDTRAVSRSEAMVNYSLALLYVMYPVVYSREKTPLNEAYLKGIENIRNKLI</sequence>
<name>A0A650CKW8_SULOH</name>